<dbReference type="EMBL" id="JAASQJ010000003">
    <property type="protein sequence ID" value="NIJ53781.1"/>
    <property type="molecule type" value="Genomic_DNA"/>
</dbReference>
<dbReference type="InterPro" id="IPR011990">
    <property type="entry name" value="TPR-like_helical_dom_sf"/>
</dbReference>
<evidence type="ECO:0000256" key="1">
    <source>
        <dbReference type="SAM" id="Phobius"/>
    </source>
</evidence>
<name>A0ABX0US30_9BACT</name>
<organism evidence="2 3">
    <name type="scientific">Dyadobacter arcticus</name>
    <dbReference type="NCBI Taxonomy" id="1078754"/>
    <lineage>
        <taxon>Bacteria</taxon>
        <taxon>Pseudomonadati</taxon>
        <taxon>Bacteroidota</taxon>
        <taxon>Cytophagia</taxon>
        <taxon>Cytophagales</taxon>
        <taxon>Spirosomataceae</taxon>
        <taxon>Dyadobacter</taxon>
    </lineage>
</organism>
<feature type="transmembrane region" description="Helical" evidence="1">
    <location>
        <begin position="76"/>
        <end position="96"/>
    </location>
</feature>
<protein>
    <submittedName>
        <fullName evidence="2">Tetratricopeptide (TPR) repeat protein</fullName>
    </submittedName>
</protein>
<evidence type="ECO:0000313" key="2">
    <source>
        <dbReference type="EMBL" id="NIJ53781.1"/>
    </source>
</evidence>
<dbReference type="RefSeq" id="WP_167271301.1">
    <property type="nucleotide sequence ID" value="NZ_JAASQJ010000003.1"/>
</dbReference>
<dbReference type="Gene3D" id="1.25.40.10">
    <property type="entry name" value="Tetratricopeptide repeat domain"/>
    <property type="match status" value="1"/>
</dbReference>
<dbReference type="SUPFAM" id="SSF48452">
    <property type="entry name" value="TPR-like"/>
    <property type="match status" value="1"/>
</dbReference>
<reference evidence="2 3" key="1">
    <citation type="submission" date="2020-03" db="EMBL/GenBank/DDBJ databases">
        <title>Genomic Encyclopedia of Type Strains, Phase IV (KMG-IV): sequencing the most valuable type-strain genomes for metagenomic binning, comparative biology and taxonomic classification.</title>
        <authorList>
            <person name="Goeker M."/>
        </authorList>
    </citation>
    <scope>NUCLEOTIDE SEQUENCE [LARGE SCALE GENOMIC DNA]</scope>
    <source>
        <strain evidence="2 3">DSM 102865</strain>
    </source>
</reference>
<accession>A0ABX0US30</accession>
<proteinExistence type="predicted"/>
<keyword evidence="3" id="KW-1185">Reference proteome</keyword>
<keyword evidence="1" id="KW-0812">Transmembrane</keyword>
<keyword evidence="1" id="KW-0472">Membrane</keyword>
<dbReference type="Proteomes" id="UP001179181">
    <property type="component" value="Unassembled WGS sequence"/>
</dbReference>
<gene>
    <name evidence="2" type="ORF">FHS68_002963</name>
</gene>
<evidence type="ECO:0000313" key="3">
    <source>
        <dbReference type="Proteomes" id="UP001179181"/>
    </source>
</evidence>
<comment type="caution">
    <text evidence="2">The sequence shown here is derived from an EMBL/GenBank/DDBJ whole genome shotgun (WGS) entry which is preliminary data.</text>
</comment>
<sequence length="239" mass="27052">MDERIDDYFGQRLTGAEKAQFEADLKSDPQLADAVAFYLASREASMQYAREKKLLERHAEWQALPKKATNMAWLNAWYAVAAAVALVAFGIGWYFLNTPPKDMQQLAAGYVMENFTRLRQELGDSGDTLQRAKDSYNNGQYATALKRCESVLSSDPQNAEAKRIAGIVSLHLLDYDKAIDYFHRLGAQKELYANPGKFYEAIALIQRNQPGDKKKAESLLQEVIDQDLEGKNEAVKWMK</sequence>
<keyword evidence="1" id="KW-1133">Transmembrane helix</keyword>